<comment type="caution">
    <text evidence="4">The sequence shown here is derived from an EMBL/GenBank/DDBJ whole genome shotgun (WGS) entry which is preliminary data.</text>
</comment>
<dbReference type="AlphaFoldDB" id="A0AB73TAY0"/>
<evidence type="ECO:0000256" key="1">
    <source>
        <dbReference type="ARBA" id="ARBA00022884"/>
    </source>
</evidence>
<dbReference type="InterPro" id="IPR017924">
    <property type="entry name" value="RNA-binding_YhbY"/>
</dbReference>
<dbReference type="Gene3D" id="3.30.110.60">
    <property type="entry name" value="YhbY-like"/>
    <property type="match status" value="1"/>
</dbReference>
<dbReference type="InterPro" id="IPR051925">
    <property type="entry name" value="RNA-binding_domain"/>
</dbReference>
<evidence type="ECO:0000256" key="2">
    <source>
        <dbReference type="PROSITE-ProRule" id="PRU00626"/>
    </source>
</evidence>
<organism evidence="4 5">
    <name type="scientific">Murimonas intestini</name>
    <dbReference type="NCBI Taxonomy" id="1337051"/>
    <lineage>
        <taxon>Bacteria</taxon>
        <taxon>Bacillati</taxon>
        <taxon>Bacillota</taxon>
        <taxon>Clostridia</taxon>
        <taxon>Lachnospirales</taxon>
        <taxon>Lachnospiraceae</taxon>
        <taxon>Murimonas</taxon>
    </lineage>
</organism>
<dbReference type="Pfam" id="PF01985">
    <property type="entry name" value="CRS1_YhbY"/>
    <property type="match status" value="1"/>
</dbReference>
<reference evidence="4 5" key="1">
    <citation type="submission" date="2018-05" db="EMBL/GenBank/DDBJ databases">
        <authorList>
            <person name="Goeker M."/>
            <person name="Huntemann M."/>
            <person name="Clum A."/>
            <person name="Pillay M."/>
            <person name="Palaniappan K."/>
            <person name="Varghese N."/>
            <person name="Mikhailova N."/>
            <person name="Stamatis D."/>
            <person name="Reddy T."/>
            <person name="Daum C."/>
            <person name="Shapiro N."/>
            <person name="Ivanova N."/>
            <person name="Kyrpides N."/>
            <person name="Woyke T."/>
        </authorList>
    </citation>
    <scope>NUCLEOTIDE SEQUENCE [LARGE SCALE GENOMIC DNA]</scope>
    <source>
        <strain evidence="4 5">DSM 26524</strain>
    </source>
</reference>
<dbReference type="SMART" id="SM01103">
    <property type="entry name" value="CRS1_YhbY"/>
    <property type="match status" value="1"/>
</dbReference>
<dbReference type="RefSeq" id="WP_109624674.1">
    <property type="nucleotide sequence ID" value="NZ_CABJAT010000001.1"/>
</dbReference>
<dbReference type="InterPro" id="IPR001890">
    <property type="entry name" value="RNA-binding_CRM"/>
</dbReference>
<dbReference type="PANTHER" id="PTHR40065">
    <property type="entry name" value="RNA-BINDING PROTEIN YHBY"/>
    <property type="match status" value="1"/>
</dbReference>
<feature type="domain" description="CRM" evidence="3">
    <location>
        <begin position="1"/>
        <end position="95"/>
    </location>
</feature>
<proteinExistence type="predicted"/>
<dbReference type="EMBL" id="QGGY01000001">
    <property type="protein sequence ID" value="PWJ79279.1"/>
    <property type="molecule type" value="Genomic_DNA"/>
</dbReference>
<evidence type="ECO:0000313" key="4">
    <source>
        <dbReference type="EMBL" id="PWJ79279.1"/>
    </source>
</evidence>
<sequence length="97" mass="10776">MTSKQRAYLKSLAMTMDPIFQIGKSSLTPEVTEAVAEALAARELIKINVLQNCADDPKELANIVAERTHSQVVQVIGKKIVLYREGKDNKKKILLPL</sequence>
<dbReference type="NCBIfam" id="TIGR00253">
    <property type="entry name" value="RNA_bind_YhbY"/>
    <property type="match status" value="1"/>
</dbReference>
<dbReference type="PROSITE" id="PS51295">
    <property type="entry name" value="CRM"/>
    <property type="match status" value="1"/>
</dbReference>
<dbReference type="Proteomes" id="UP000245412">
    <property type="component" value="Unassembled WGS sequence"/>
</dbReference>
<keyword evidence="5" id="KW-1185">Reference proteome</keyword>
<dbReference type="SUPFAM" id="SSF75471">
    <property type="entry name" value="YhbY-like"/>
    <property type="match status" value="1"/>
</dbReference>
<evidence type="ECO:0000313" key="5">
    <source>
        <dbReference type="Proteomes" id="UP000245412"/>
    </source>
</evidence>
<dbReference type="GO" id="GO:0003723">
    <property type="term" value="F:RNA binding"/>
    <property type="evidence" value="ECO:0007669"/>
    <property type="project" value="UniProtKB-UniRule"/>
</dbReference>
<evidence type="ECO:0000259" key="3">
    <source>
        <dbReference type="PROSITE" id="PS51295"/>
    </source>
</evidence>
<dbReference type="PANTHER" id="PTHR40065:SF3">
    <property type="entry name" value="RNA-BINDING PROTEIN YHBY"/>
    <property type="match status" value="1"/>
</dbReference>
<name>A0AB73TAY0_9FIRM</name>
<gene>
    <name evidence="4" type="ORF">C7383_101660</name>
</gene>
<protein>
    <submittedName>
        <fullName evidence="4">RNA-binding protein</fullName>
    </submittedName>
</protein>
<keyword evidence="1 2" id="KW-0694">RNA-binding</keyword>
<dbReference type="InterPro" id="IPR035920">
    <property type="entry name" value="YhbY-like_sf"/>
</dbReference>
<accession>A0AB73TAY0</accession>